<evidence type="ECO:0000313" key="1">
    <source>
        <dbReference type="EMBL" id="TXE13990.1"/>
    </source>
</evidence>
<dbReference type="Proteomes" id="UP000321935">
    <property type="component" value="Unassembled WGS sequence"/>
</dbReference>
<name>A0A5C7AYU6_9BACT</name>
<sequence length="86" mass="9528">MKSQINTIFLKLLLVSLFGVSLSGCDLLQDVKEINGSCTIVLVDGSTVVSNGNIEILEKTQTITYRDDAGKIWSLFKDEYTSYTCE</sequence>
<reference evidence="1 2" key="1">
    <citation type="submission" date="2019-08" db="EMBL/GenBank/DDBJ databases">
        <title>Genomes sequence of Algoriphagus aquimarinus ACAM450.</title>
        <authorList>
            <person name="Bowman J.P."/>
        </authorList>
    </citation>
    <scope>NUCLEOTIDE SEQUENCE [LARGE SCALE GENOMIC DNA]</scope>
    <source>
        <strain evidence="1 2">ACAM 450</strain>
    </source>
</reference>
<evidence type="ECO:0008006" key="3">
    <source>
        <dbReference type="Google" id="ProtNLM"/>
    </source>
</evidence>
<dbReference type="EMBL" id="VORW01000001">
    <property type="protein sequence ID" value="TXE13990.1"/>
    <property type="molecule type" value="Genomic_DNA"/>
</dbReference>
<dbReference type="RefSeq" id="WP_146914252.1">
    <property type="nucleotide sequence ID" value="NZ_VORW01000001.1"/>
</dbReference>
<comment type="caution">
    <text evidence="1">The sequence shown here is derived from an EMBL/GenBank/DDBJ whole genome shotgun (WGS) entry which is preliminary data.</text>
</comment>
<protein>
    <recommendedName>
        <fullName evidence="3">Lipoprotein</fullName>
    </recommendedName>
</protein>
<proteinExistence type="predicted"/>
<gene>
    <name evidence="1" type="ORF">ESV85_00045</name>
</gene>
<accession>A0A5C7AYU6</accession>
<evidence type="ECO:0000313" key="2">
    <source>
        <dbReference type="Proteomes" id="UP000321935"/>
    </source>
</evidence>
<dbReference type="PROSITE" id="PS51257">
    <property type="entry name" value="PROKAR_LIPOPROTEIN"/>
    <property type="match status" value="1"/>
</dbReference>
<dbReference type="OrthoDB" id="827672at2"/>
<organism evidence="1 2">
    <name type="scientific">Algoriphagus aquimarinus</name>
    <dbReference type="NCBI Taxonomy" id="237018"/>
    <lineage>
        <taxon>Bacteria</taxon>
        <taxon>Pseudomonadati</taxon>
        <taxon>Bacteroidota</taxon>
        <taxon>Cytophagia</taxon>
        <taxon>Cytophagales</taxon>
        <taxon>Cyclobacteriaceae</taxon>
        <taxon>Algoriphagus</taxon>
    </lineage>
</organism>
<dbReference type="AlphaFoldDB" id="A0A5C7AYU6"/>